<name>A0A0F9U2B2_9ZZZZ</name>
<dbReference type="AlphaFoldDB" id="A0A0F9U2B2"/>
<dbReference type="SUPFAM" id="SSF69279">
    <property type="entry name" value="Phage tail proteins"/>
    <property type="match status" value="1"/>
</dbReference>
<evidence type="ECO:0008006" key="2">
    <source>
        <dbReference type="Google" id="ProtNLM"/>
    </source>
</evidence>
<comment type="caution">
    <text evidence="1">The sequence shown here is derived from an EMBL/GenBank/DDBJ whole genome shotgun (WGS) entry which is preliminary data.</text>
</comment>
<protein>
    <recommendedName>
        <fullName evidence="2">Phage late control D family protein</fullName>
    </recommendedName>
</protein>
<accession>A0A0F9U2B2</accession>
<evidence type="ECO:0000313" key="1">
    <source>
        <dbReference type="EMBL" id="KKN81442.1"/>
    </source>
</evidence>
<proteinExistence type="predicted"/>
<reference evidence="1" key="1">
    <citation type="journal article" date="2015" name="Nature">
        <title>Complex archaea that bridge the gap between prokaryotes and eukaryotes.</title>
        <authorList>
            <person name="Spang A."/>
            <person name="Saw J.H."/>
            <person name="Jorgensen S.L."/>
            <person name="Zaremba-Niedzwiedzka K."/>
            <person name="Martijn J."/>
            <person name="Lind A.E."/>
            <person name="van Eijk R."/>
            <person name="Schleper C."/>
            <person name="Guy L."/>
            <person name="Ettema T.J."/>
        </authorList>
    </citation>
    <scope>NUCLEOTIDE SEQUENCE</scope>
</reference>
<dbReference type="EMBL" id="LAZR01000215">
    <property type="protein sequence ID" value="KKN81442.1"/>
    <property type="molecule type" value="Genomic_DNA"/>
</dbReference>
<sequence>MSRLPSEQFLRRGDDIAPGFEISISGRDTSEATSLFSAVRPLVQSVVYEEDEEMSSLMEINIINQPDTGPGRPVDWRAVIDSKAFQEGNFIDLWMGYGNSRHFMDRGEIVKWLPRFSSDGPQTITLKAFDGRHRMARGNQFRVRIGKGKKQRKTAYRNTPDEDIVKRIAQKYGYGVRFDIPEARKKKTSVLTSVNGVPKKIVRHVFPTRVQGSGVSDWDFLRRLAEINRFDLWVQFDPFDDNFVVNFKQRLDTGPPRFLFTYNPNDPGDEPGSLLEAEPDFSINDQVTDVEVLLYDRKRRVIERTTISDANPEEDLKLSSKRVGPGQLKAKKSIQVGARVRFSAFGQVNEAISDMPFRNKKQAANFVQNFLRERERDFLLLSGTIVGLPLLRARDTHEIRGLGQRIDGIYRFINVRHEMQPGSIYRTTFTAHKVLTNNVARRSPTTRVEIGTAIILAAG</sequence>
<organism evidence="1">
    <name type="scientific">marine sediment metagenome</name>
    <dbReference type="NCBI Taxonomy" id="412755"/>
    <lineage>
        <taxon>unclassified sequences</taxon>
        <taxon>metagenomes</taxon>
        <taxon>ecological metagenomes</taxon>
    </lineage>
</organism>
<gene>
    <name evidence="1" type="ORF">LCGC14_0320550</name>
</gene>